<evidence type="ECO:0000313" key="3">
    <source>
        <dbReference type="Proteomes" id="UP001229651"/>
    </source>
</evidence>
<feature type="domain" description="Methyltransferase" evidence="1">
    <location>
        <begin position="56"/>
        <end position="151"/>
    </location>
</feature>
<dbReference type="InterPro" id="IPR029063">
    <property type="entry name" value="SAM-dependent_MTases_sf"/>
</dbReference>
<dbReference type="Proteomes" id="UP001229651">
    <property type="component" value="Unassembled WGS sequence"/>
</dbReference>
<accession>A0ABU0F1S8</accession>
<name>A0ABU0F1S8_9PSEU</name>
<dbReference type="SUPFAM" id="SSF53335">
    <property type="entry name" value="S-adenosyl-L-methionine-dependent methyltransferases"/>
    <property type="match status" value="1"/>
</dbReference>
<dbReference type="Gene3D" id="3.40.50.150">
    <property type="entry name" value="Vaccinia Virus protein VP39"/>
    <property type="match status" value="1"/>
</dbReference>
<organism evidence="2 3">
    <name type="scientific">Amycolatopsis thermophila</name>
    <dbReference type="NCBI Taxonomy" id="206084"/>
    <lineage>
        <taxon>Bacteria</taxon>
        <taxon>Bacillati</taxon>
        <taxon>Actinomycetota</taxon>
        <taxon>Actinomycetes</taxon>
        <taxon>Pseudonocardiales</taxon>
        <taxon>Pseudonocardiaceae</taxon>
        <taxon>Amycolatopsis</taxon>
    </lineage>
</organism>
<protein>
    <submittedName>
        <fullName evidence="2">Ubiquinone/menaquinone biosynthesis C-methylase UbiE</fullName>
    </submittedName>
</protein>
<dbReference type="InterPro" id="IPR050508">
    <property type="entry name" value="Methyltransf_Superfamily"/>
</dbReference>
<evidence type="ECO:0000313" key="2">
    <source>
        <dbReference type="EMBL" id="MDQ0381522.1"/>
    </source>
</evidence>
<proteinExistence type="predicted"/>
<keyword evidence="3" id="KW-1185">Reference proteome</keyword>
<evidence type="ECO:0000259" key="1">
    <source>
        <dbReference type="Pfam" id="PF13649"/>
    </source>
</evidence>
<sequence>MELGHLFTGEPQADAPGAIGRARLYDTFSAVVFAGRRRRTFGALVDLSGAQPGDRVLDVGCGPGYLTALAARAVSPGGEAVGIDPSAPMINRARRVRGSANCSFELGKAEALAAPDESFDVVVSSLALHHVPEPGRATAVREMFRVLRPGGRIVLADYHPSHGHFGGRLVGAAMRHNPVERIAPMIRDAGFAAVTDGDLPPFLYYVRAIRPETRVQQ</sequence>
<dbReference type="Pfam" id="PF13649">
    <property type="entry name" value="Methyltransf_25"/>
    <property type="match status" value="1"/>
</dbReference>
<keyword evidence="2" id="KW-0830">Ubiquinone</keyword>
<dbReference type="RefSeq" id="WP_306996232.1">
    <property type="nucleotide sequence ID" value="NZ_JAUSUT010000001.1"/>
</dbReference>
<dbReference type="EMBL" id="JAUSUT010000001">
    <property type="protein sequence ID" value="MDQ0381522.1"/>
    <property type="molecule type" value="Genomic_DNA"/>
</dbReference>
<dbReference type="CDD" id="cd02440">
    <property type="entry name" value="AdoMet_MTases"/>
    <property type="match status" value="1"/>
</dbReference>
<reference evidence="2 3" key="1">
    <citation type="submission" date="2023-07" db="EMBL/GenBank/DDBJ databases">
        <title>Sequencing the genomes of 1000 actinobacteria strains.</title>
        <authorList>
            <person name="Klenk H.-P."/>
        </authorList>
    </citation>
    <scope>NUCLEOTIDE SEQUENCE [LARGE SCALE GENOMIC DNA]</scope>
    <source>
        <strain evidence="2 3">DSM 45805</strain>
    </source>
</reference>
<comment type="caution">
    <text evidence="2">The sequence shown here is derived from an EMBL/GenBank/DDBJ whole genome shotgun (WGS) entry which is preliminary data.</text>
</comment>
<dbReference type="InterPro" id="IPR041698">
    <property type="entry name" value="Methyltransf_25"/>
</dbReference>
<gene>
    <name evidence="2" type="ORF">FB470_005516</name>
</gene>
<dbReference type="PANTHER" id="PTHR42912">
    <property type="entry name" value="METHYLTRANSFERASE"/>
    <property type="match status" value="1"/>
</dbReference>